<feature type="transmembrane region" description="Helical" evidence="14">
    <location>
        <begin position="248"/>
        <end position="273"/>
    </location>
</feature>
<feature type="transmembrane region" description="Helical" evidence="14">
    <location>
        <begin position="301"/>
        <end position="323"/>
    </location>
</feature>
<feature type="transmembrane region" description="Helical" evidence="14">
    <location>
        <begin position="134"/>
        <end position="154"/>
    </location>
</feature>
<feature type="transmembrane region" description="Helical" evidence="14">
    <location>
        <begin position="180"/>
        <end position="201"/>
    </location>
</feature>
<dbReference type="InterPro" id="IPR017452">
    <property type="entry name" value="GPCR_Rhodpsn_7TM"/>
</dbReference>
<dbReference type="Pfam" id="PF00001">
    <property type="entry name" value="7tm_1"/>
    <property type="match status" value="1"/>
</dbReference>
<evidence type="ECO:0000313" key="17">
    <source>
        <dbReference type="Proteomes" id="UP001558613"/>
    </source>
</evidence>
<feature type="transmembrane region" description="Helical" evidence="14">
    <location>
        <begin position="222"/>
        <end position="242"/>
    </location>
</feature>
<keyword evidence="4 12" id="KW-0812">Transmembrane</keyword>
<dbReference type="SMART" id="SM01381">
    <property type="entry name" value="7TM_GPCR_Srsx"/>
    <property type="match status" value="1"/>
</dbReference>
<keyword evidence="7 14" id="KW-0472">Membrane</keyword>
<dbReference type="EMBL" id="JAYMGO010000016">
    <property type="protein sequence ID" value="KAL1259643.1"/>
    <property type="molecule type" value="Genomic_DNA"/>
</dbReference>
<gene>
    <name evidence="16" type="ORF">QQF64_010220</name>
</gene>
<evidence type="ECO:0000256" key="9">
    <source>
        <dbReference type="ARBA" id="ARBA00023180"/>
    </source>
</evidence>
<dbReference type="PROSITE" id="PS00237">
    <property type="entry name" value="G_PROTEIN_RECEP_F1_1"/>
    <property type="match status" value="1"/>
</dbReference>
<feature type="compositionally biased region" description="Polar residues" evidence="13">
    <location>
        <begin position="64"/>
        <end position="79"/>
    </location>
</feature>
<feature type="transmembrane region" description="Helical" evidence="14">
    <location>
        <begin position="343"/>
        <end position="361"/>
    </location>
</feature>
<evidence type="ECO:0000256" key="7">
    <source>
        <dbReference type="ARBA" id="ARBA00023136"/>
    </source>
</evidence>
<comment type="similarity">
    <text evidence="12">Belongs to the G-protein coupled receptor 1 family.</text>
</comment>
<evidence type="ECO:0000256" key="5">
    <source>
        <dbReference type="ARBA" id="ARBA00022989"/>
    </source>
</evidence>
<dbReference type="PROSITE" id="PS50262">
    <property type="entry name" value="G_PROTEIN_RECEP_F1_2"/>
    <property type="match status" value="1"/>
</dbReference>
<keyword evidence="6 12" id="KW-0297">G-protein coupled receptor</keyword>
<evidence type="ECO:0000256" key="2">
    <source>
        <dbReference type="ARBA" id="ARBA00022056"/>
    </source>
</evidence>
<keyword evidence="17" id="KW-1185">Reference proteome</keyword>
<name>A0ABR3M3E2_9TELE</name>
<dbReference type="Gene3D" id="1.20.1070.10">
    <property type="entry name" value="Rhodopsin 7-helix transmembrane proteins"/>
    <property type="match status" value="1"/>
</dbReference>
<dbReference type="InterPro" id="IPR000621">
    <property type="entry name" value="Melancort_rcpt_5"/>
</dbReference>
<evidence type="ECO:0000256" key="1">
    <source>
        <dbReference type="ARBA" id="ARBA00004651"/>
    </source>
</evidence>
<comment type="caution">
    <text evidence="16">The sequence shown here is derived from an EMBL/GenBank/DDBJ whole genome shotgun (WGS) entry which is preliminary data.</text>
</comment>
<accession>A0ABR3M3E2</accession>
<organism evidence="16 17">
    <name type="scientific">Cirrhinus molitorella</name>
    <name type="common">mud carp</name>
    <dbReference type="NCBI Taxonomy" id="172907"/>
    <lineage>
        <taxon>Eukaryota</taxon>
        <taxon>Metazoa</taxon>
        <taxon>Chordata</taxon>
        <taxon>Craniata</taxon>
        <taxon>Vertebrata</taxon>
        <taxon>Euteleostomi</taxon>
        <taxon>Actinopterygii</taxon>
        <taxon>Neopterygii</taxon>
        <taxon>Teleostei</taxon>
        <taxon>Ostariophysi</taxon>
        <taxon>Cypriniformes</taxon>
        <taxon>Cyprinidae</taxon>
        <taxon>Labeoninae</taxon>
        <taxon>Labeonini</taxon>
        <taxon>Cirrhinus</taxon>
    </lineage>
</organism>
<sequence length="389" mass="43893">MPGIANSIAARDVARLHHSPPKHAINHFQRCLAICTLVQHHVSNITRYLTLSIPQSIPHQVMNSSEWPTLSPNSSLSHTNHSDESSRSKTSASAACEQVHIAPEVFLTLGLISLLENILVILAIVKNKNLHSPMYFFVCSLAVADMLVSVSNAWETIVIHLLANRSLVIEDHFIRQMDNVFDSLICISVVASMWSLLAIAVDRYVTIFYALRYHNIMTVRRAGILISSIWTFSTGCGIIFIIYSDTKPVVVCLVAMFFAMLLMMASLYSHMFLLARSHVKRMAALPGYNANIRQRASMKGAVTLTILLGIFIVCWAPFFLHLILMISCPQNIYCLCFMSHFNMYLILIMCNSVIDPLIYALRSQEMRKTFKEIFCCDGLRSLWNLVSKY</sequence>
<dbReference type="SUPFAM" id="SSF81321">
    <property type="entry name" value="Family A G protein-coupled receptor-like"/>
    <property type="match status" value="1"/>
</dbReference>
<evidence type="ECO:0000256" key="13">
    <source>
        <dbReference type="SAM" id="MobiDB-lite"/>
    </source>
</evidence>
<dbReference type="InterPro" id="IPR001908">
    <property type="entry name" value="MC3-5R"/>
</dbReference>
<dbReference type="PRINTS" id="PR00237">
    <property type="entry name" value="GPCRRHODOPSN"/>
</dbReference>
<dbReference type="PRINTS" id="PR00535">
    <property type="entry name" value="MELNOCORTINR"/>
</dbReference>
<feature type="transmembrane region" description="Helical" evidence="14">
    <location>
        <begin position="105"/>
        <end position="125"/>
    </location>
</feature>
<dbReference type="PRINTS" id="PR01063">
    <property type="entry name" value="MELNOCORTN5R"/>
</dbReference>
<evidence type="ECO:0000256" key="10">
    <source>
        <dbReference type="ARBA" id="ARBA00023224"/>
    </source>
</evidence>
<proteinExistence type="inferred from homology"/>
<evidence type="ECO:0000256" key="8">
    <source>
        <dbReference type="ARBA" id="ARBA00023170"/>
    </source>
</evidence>
<keyword evidence="8 12" id="KW-0675">Receptor</keyword>
<keyword evidence="3" id="KW-1003">Cell membrane</keyword>
<evidence type="ECO:0000256" key="4">
    <source>
        <dbReference type="ARBA" id="ARBA00022692"/>
    </source>
</evidence>
<dbReference type="PANTHER" id="PTHR22750">
    <property type="entry name" value="G-PROTEIN COUPLED RECEPTOR"/>
    <property type="match status" value="1"/>
</dbReference>
<evidence type="ECO:0000256" key="12">
    <source>
        <dbReference type="RuleBase" id="RU000688"/>
    </source>
</evidence>
<dbReference type="Proteomes" id="UP001558613">
    <property type="component" value="Unassembled WGS sequence"/>
</dbReference>
<evidence type="ECO:0000313" key="16">
    <source>
        <dbReference type="EMBL" id="KAL1259643.1"/>
    </source>
</evidence>
<dbReference type="CDD" id="cd15354">
    <property type="entry name" value="7tmA_MC5R"/>
    <property type="match status" value="1"/>
</dbReference>
<dbReference type="InterPro" id="IPR000276">
    <property type="entry name" value="GPCR_Rhodpsn"/>
</dbReference>
<evidence type="ECO:0000259" key="15">
    <source>
        <dbReference type="PROSITE" id="PS50262"/>
    </source>
</evidence>
<keyword evidence="10 12" id="KW-0807">Transducer</keyword>
<reference evidence="16 17" key="1">
    <citation type="submission" date="2023-09" db="EMBL/GenBank/DDBJ databases">
        <authorList>
            <person name="Wang M."/>
        </authorList>
    </citation>
    <scope>NUCLEOTIDE SEQUENCE [LARGE SCALE GENOMIC DNA]</scope>
    <source>
        <strain evidence="16">GT-2023</strain>
        <tissue evidence="16">Liver</tissue>
    </source>
</reference>
<dbReference type="InterPro" id="IPR001671">
    <property type="entry name" value="Melcrt_ACTH_rcpt"/>
</dbReference>
<dbReference type="PRINTS" id="PR00534">
    <property type="entry name" value="MCRFAMILY"/>
</dbReference>
<evidence type="ECO:0000256" key="11">
    <source>
        <dbReference type="ARBA" id="ARBA00025181"/>
    </source>
</evidence>
<evidence type="ECO:0000256" key="6">
    <source>
        <dbReference type="ARBA" id="ARBA00023040"/>
    </source>
</evidence>
<keyword evidence="5 14" id="KW-1133">Transmembrane helix</keyword>
<comment type="function">
    <text evidence="11">Receptor for MSH (alpha, beta and gamma) and ACTH. The activity of this receptor is mediated by G proteins which activate adenylate cyclase. This receptor is a possible mediator of the immunomodulation properties of melanocortins.</text>
</comment>
<evidence type="ECO:0000256" key="14">
    <source>
        <dbReference type="SAM" id="Phobius"/>
    </source>
</evidence>
<feature type="domain" description="G-protein coupled receptors family 1 profile" evidence="15">
    <location>
        <begin position="116"/>
        <end position="359"/>
    </location>
</feature>
<feature type="region of interest" description="Disordered" evidence="13">
    <location>
        <begin position="64"/>
        <end position="89"/>
    </location>
</feature>
<evidence type="ECO:0000256" key="3">
    <source>
        <dbReference type="ARBA" id="ARBA00022475"/>
    </source>
</evidence>
<keyword evidence="9" id="KW-0325">Glycoprotein</keyword>
<comment type="subcellular location">
    <subcellularLocation>
        <location evidence="1">Cell membrane</location>
        <topology evidence="1">Multi-pass membrane protein</topology>
    </subcellularLocation>
</comment>
<protein>
    <recommendedName>
        <fullName evidence="2">Melanocortin receptor 5</fullName>
    </recommendedName>
</protein>